<keyword evidence="2" id="KW-0812">Transmembrane</keyword>
<dbReference type="InterPro" id="IPR058288">
    <property type="entry name" value="DUF7982"/>
</dbReference>
<evidence type="ECO:0000256" key="2">
    <source>
        <dbReference type="SAM" id="Phobius"/>
    </source>
</evidence>
<dbReference type="Proteomes" id="UP000193587">
    <property type="component" value="Unassembled WGS sequence"/>
</dbReference>
<evidence type="ECO:0000259" key="3">
    <source>
        <dbReference type="Pfam" id="PF25939"/>
    </source>
</evidence>
<name>A0A1X4GB89_HALEZ</name>
<dbReference type="EMBL" id="NEDJ01000063">
    <property type="protein sequence ID" value="OSO94438.1"/>
    <property type="molecule type" value="Genomic_DNA"/>
</dbReference>
<keyword evidence="2" id="KW-0472">Membrane</keyword>
<dbReference type="AlphaFoldDB" id="A0A1X4GB89"/>
<accession>A0A1X4GB89</accession>
<protein>
    <recommendedName>
        <fullName evidence="3">DUF7982 domain-containing protein</fullName>
    </recommendedName>
</protein>
<feature type="domain" description="DUF7982" evidence="3">
    <location>
        <begin position="27"/>
        <end position="283"/>
    </location>
</feature>
<evidence type="ECO:0000313" key="4">
    <source>
        <dbReference type="EMBL" id="OSO94438.1"/>
    </source>
</evidence>
<sequence>MASTGETDATRSAVTESESPEETSPADLRRQLAVLEAENRQLREEYARAQQATYRRTALGLFIVGVAGIAGGLIFPDARTVLFALGGTGVFAGVLTFVLTPERFVSARVGARLFQALRADRDATVDELGLEGDPVYVPTDDVRLFVPRYQDRPLPPDSALSDLFVVPETPEQGGVAFHPTGRPLFEAFEDTRSQPLSETPHTVAATAADALVELFELADGVEYAVDTDTGRVTFEVVGAGLGDPTGIDHPIPSFLAVSLVETLGIPVRVEITDDDPLAITCRYDTQNET</sequence>
<feature type="transmembrane region" description="Helical" evidence="2">
    <location>
        <begin position="81"/>
        <end position="99"/>
    </location>
</feature>
<keyword evidence="2" id="KW-1133">Transmembrane helix</keyword>
<feature type="transmembrane region" description="Helical" evidence="2">
    <location>
        <begin position="58"/>
        <end position="75"/>
    </location>
</feature>
<evidence type="ECO:0000256" key="1">
    <source>
        <dbReference type="SAM" id="MobiDB-lite"/>
    </source>
</evidence>
<gene>
    <name evidence="4" type="ORF">B9H04_14270</name>
</gene>
<comment type="caution">
    <text evidence="4">The sequence shown here is derived from an EMBL/GenBank/DDBJ whole genome shotgun (WGS) entry which is preliminary data.</text>
</comment>
<dbReference type="Pfam" id="PF25939">
    <property type="entry name" value="DUF7982"/>
    <property type="match status" value="1"/>
</dbReference>
<proteinExistence type="predicted"/>
<feature type="compositionally biased region" description="Polar residues" evidence="1">
    <location>
        <begin position="1"/>
        <end position="14"/>
    </location>
</feature>
<evidence type="ECO:0000313" key="5">
    <source>
        <dbReference type="Proteomes" id="UP000193587"/>
    </source>
</evidence>
<organism evidence="4 5">
    <name type="scientific">Halorubrum ezzemoulense DSM 17463</name>
    <dbReference type="NCBI Taxonomy" id="1121945"/>
    <lineage>
        <taxon>Archaea</taxon>
        <taxon>Methanobacteriati</taxon>
        <taxon>Methanobacteriota</taxon>
        <taxon>Stenosarchaea group</taxon>
        <taxon>Halobacteria</taxon>
        <taxon>Halobacteriales</taxon>
        <taxon>Haloferacaceae</taxon>
        <taxon>Halorubrum</taxon>
    </lineage>
</organism>
<reference evidence="4 5" key="1">
    <citation type="submission" date="2017-04" db="EMBL/GenBank/DDBJ databases">
        <title>MLSA of the genus Halorubrum.</title>
        <authorList>
            <person name="De La Haba R."/>
            <person name="Sanchez-Porro C."/>
            <person name="Infante-Dominguez C."/>
            <person name="Ventosa A."/>
        </authorList>
    </citation>
    <scope>NUCLEOTIDE SEQUENCE [LARGE SCALE GENOMIC DNA]</scope>
    <source>
        <strain evidence="4 5">DSM 17463</strain>
    </source>
</reference>
<feature type="region of interest" description="Disordered" evidence="1">
    <location>
        <begin position="1"/>
        <end position="28"/>
    </location>
</feature>